<dbReference type="OrthoDB" id="9814427at2"/>
<accession>A0A1E3UAX7</accession>
<dbReference type="Gene3D" id="3.40.50.2300">
    <property type="match status" value="2"/>
</dbReference>
<sequence length="365" mass="40770">MPLSDPICGKCGISARQRSRISFFFRITFPLLPLFIDHNCHRLYTECMYRYQGECFVYKKIILTAISFLLLFTLGGCSPSAAPKEPRLFGFTAMDMTDQSFRLALAELEELVNQNGDSLITFDPQLDNEKQLQGISDMISQGIEVLFLNPVDINGILPALRECQENGVKIICFDSKVSDASYIETFVGGDNYKMGWLIGDYIKKDFPQGGTLAYLTNPQAGSILLREQGLLESLEGSNIEVIDVREISRYEEVLPATEKLLDDNDSIDIIWGFNDDICLMMHSCAVANERQDQITFYATGGNPGILDAVKRGNVRAVSVQSPADWGKVCGELCYKLLDGEEVNSDYLLEASIIDTESVNAYEMDQ</sequence>
<dbReference type="AlphaFoldDB" id="A0A1E3UAX7"/>
<dbReference type="Proteomes" id="UP000094271">
    <property type="component" value="Unassembled WGS sequence"/>
</dbReference>
<dbReference type="SUPFAM" id="SSF53822">
    <property type="entry name" value="Periplasmic binding protein-like I"/>
    <property type="match status" value="1"/>
</dbReference>
<dbReference type="PANTHER" id="PTHR30036:SF7">
    <property type="entry name" value="ABC TRANSPORTER PERIPLASMIC-BINDING PROTEIN YPHF"/>
    <property type="match status" value="1"/>
</dbReference>
<comment type="subcellular location">
    <subcellularLocation>
        <location evidence="1">Cell envelope</location>
    </subcellularLocation>
</comment>
<evidence type="ECO:0000313" key="6">
    <source>
        <dbReference type="Proteomes" id="UP000094271"/>
    </source>
</evidence>
<dbReference type="GO" id="GO:0030246">
    <property type="term" value="F:carbohydrate binding"/>
    <property type="evidence" value="ECO:0007669"/>
    <property type="project" value="TreeGrafter"/>
</dbReference>
<keyword evidence="7" id="KW-1185">Reference proteome</keyword>
<evidence type="ECO:0000259" key="3">
    <source>
        <dbReference type="Pfam" id="PF13407"/>
    </source>
</evidence>
<dbReference type="EMBL" id="MEHD01000036">
    <property type="protein sequence ID" value="ODR50076.1"/>
    <property type="molecule type" value="Genomic_DNA"/>
</dbReference>
<name>A0A1E3UAX7_9FIRM</name>
<dbReference type="PANTHER" id="PTHR30036">
    <property type="entry name" value="D-XYLOSE-BINDING PERIPLASMIC PROTEIN"/>
    <property type="match status" value="1"/>
</dbReference>
<reference evidence="4 6" key="2">
    <citation type="submission" date="2016-08" db="EMBL/GenBank/DDBJ databases">
        <authorList>
            <person name="Seilhamer J.J."/>
        </authorList>
    </citation>
    <scope>NUCLEOTIDE SEQUENCE [LARGE SCALE GENOMIC DNA]</scope>
    <source>
        <strain evidence="4 6">NML150140-1</strain>
    </source>
</reference>
<dbReference type="InterPro" id="IPR025997">
    <property type="entry name" value="SBP_2_dom"/>
</dbReference>
<dbReference type="GO" id="GO:0030288">
    <property type="term" value="C:outer membrane-bounded periplasmic space"/>
    <property type="evidence" value="ECO:0007669"/>
    <property type="project" value="TreeGrafter"/>
</dbReference>
<comment type="caution">
    <text evidence="4">The sequence shown here is derived from an EMBL/GenBank/DDBJ whole genome shotgun (WGS) entry which is preliminary data.</text>
</comment>
<organism evidence="4 6">
    <name type="scientific">Eisenbergiella tayi</name>
    <dbReference type="NCBI Taxonomy" id="1432052"/>
    <lineage>
        <taxon>Bacteria</taxon>
        <taxon>Bacillati</taxon>
        <taxon>Bacillota</taxon>
        <taxon>Clostridia</taxon>
        <taxon>Lachnospirales</taxon>
        <taxon>Lachnospiraceae</taxon>
        <taxon>Eisenbergiella</taxon>
    </lineage>
</organism>
<dbReference type="Proteomes" id="UP000094869">
    <property type="component" value="Unassembled WGS sequence"/>
</dbReference>
<evidence type="ECO:0000256" key="1">
    <source>
        <dbReference type="ARBA" id="ARBA00004196"/>
    </source>
</evidence>
<feature type="domain" description="Periplasmic binding protein" evidence="3">
    <location>
        <begin position="89"/>
        <end position="341"/>
    </location>
</feature>
<gene>
    <name evidence="4" type="ORF">BEI59_29035</name>
    <name evidence="5" type="ORF">BEI63_23545</name>
</gene>
<evidence type="ECO:0000313" key="4">
    <source>
        <dbReference type="EMBL" id="ODR44034.1"/>
    </source>
</evidence>
<evidence type="ECO:0000313" key="5">
    <source>
        <dbReference type="EMBL" id="ODR50076.1"/>
    </source>
</evidence>
<protein>
    <recommendedName>
        <fullName evidence="3">Periplasmic binding protein domain-containing protein</fullName>
    </recommendedName>
</protein>
<dbReference type="EMBL" id="MEHA01000031">
    <property type="protein sequence ID" value="ODR44034.1"/>
    <property type="molecule type" value="Genomic_DNA"/>
</dbReference>
<proteinExistence type="inferred from homology"/>
<reference evidence="5 7" key="1">
    <citation type="submission" date="2016-08" db="EMBL/GenBank/DDBJ databases">
        <title>Characterization of Isolates of Eisenbergiella tayi Derived from Blood Cultures, Using Whole Genome Sequencing.</title>
        <authorList>
            <person name="Bernier A.-M."/>
            <person name="Burdz T."/>
            <person name="Wiebe D."/>
            <person name="Bernard K."/>
        </authorList>
    </citation>
    <scope>NUCLEOTIDE SEQUENCE [LARGE SCALE GENOMIC DNA]</scope>
    <source>
        <strain evidence="5 7">NML120146</strain>
    </source>
</reference>
<evidence type="ECO:0000313" key="7">
    <source>
        <dbReference type="Proteomes" id="UP000094869"/>
    </source>
</evidence>
<evidence type="ECO:0000256" key="2">
    <source>
        <dbReference type="ARBA" id="ARBA00007639"/>
    </source>
</evidence>
<dbReference type="InterPro" id="IPR050555">
    <property type="entry name" value="Bact_Solute-Bind_Prot2"/>
</dbReference>
<comment type="similarity">
    <text evidence="2">Belongs to the bacterial solute-binding protein 2 family.</text>
</comment>
<dbReference type="InterPro" id="IPR028082">
    <property type="entry name" value="Peripla_BP_I"/>
</dbReference>
<dbReference type="Pfam" id="PF13407">
    <property type="entry name" value="Peripla_BP_4"/>
    <property type="match status" value="1"/>
</dbReference>